<protein>
    <submittedName>
        <fullName evidence="3">Uncharacterized protein</fullName>
    </submittedName>
</protein>
<evidence type="ECO:0000313" key="3">
    <source>
        <dbReference type="EMBL" id="KAD3337444.1"/>
    </source>
</evidence>
<name>A0A5N6MA03_9ASTR</name>
<keyword evidence="2" id="KW-0808">Transferase</keyword>
<comment type="similarity">
    <text evidence="1">Belongs to the plant acyltransferase family.</text>
</comment>
<organism evidence="3 4">
    <name type="scientific">Mikania micrantha</name>
    <name type="common">bitter vine</name>
    <dbReference type="NCBI Taxonomy" id="192012"/>
    <lineage>
        <taxon>Eukaryota</taxon>
        <taxon>Viridiplantae</taxon>
        <taxon>Streptophyta</taxon>
        <taxon>Embryophyta</taxon>
        <taxon>Tracheophyta</taxon>
        <taxon>Spermatophyta</taxon>
        <taxon>Magnoliopsida</taxon>
        <taxon>eudicotyledons</taxon>
        <taxon>Gunneridae</taxon>
        <taxon>Pentapetalae</taxon>
        <taxon>asterids</taxon>
        <taxon>campanulids</taxon>
        <taxon>Asterales</taxon>
        <taxon>Asteraceae</taxon>
        <taxon>Asteroideae</taxon>
        <taxon>Heliantheae alliance</taxon>
        <taxon>Eupatorieae</taxon>
        <taxon>Mikania</taxon>
    </lineage>
</organism>
<dbReference type="InterPro" id="IPR050898">
    <property type="entry name" value="Plant_acyltransferase"/>
</dbReference>
<dbReference type="PANTHER" id="PTHR31147:SF66">
    <property type="entry name" value="OS05G0315700 PROTEIN"/>
    <property type="match status" value="1"/>
</dbReference>
<dbReference type="OrthoDB" id="1483986at2759"/>
<dbReference type="AlphaFoldDB" id="A0A5N6MA03"/>
<evidence type="ECO:0000256" key="1">
    <source>
        <dbReference type="ARBA" id="ARBA00009861"/>
    </source>
</evidence>
<dbReference type="GO" id="GO:0016740">
    <property type="term" value="F:transferase activity"/>
    <property type="evidence" value="ECO:0007669"/>
    <property type="project" value="UniProtKB-KW"/>
</dbReference>
<sequence>MNSNNDQRLMNCIQSTQNISYCKLYIVVPSDTFHVLLTLTFLLTSFWGMFKDDCGISKDSNMEINWVYRKFNTSDFEYATKCEPTRRHEPELIGPAKPTPRELKPLSDFDDQEGLRGHIPVIHIYRSDSKMRNKNPATIIRDALTKVLVFYYPFAGRLKEGPGRKLMLRDALHPSFPCLEELLYDVPGSSGILDSPLLLIQVTRMLCGGFIFAIRLNHTISDAQGLVQFLTALSEIAQGTTTPSTLHVWRRELLFARDPPRVTCTHHEYDELAETNKDNLFASDNMNQKTFFFGSSEVSALRRFVPLNLKNCSTFEVIIASIWHCLTIALQLDPEDETHVICFVSAKSKLKSIFPKGYYGNTFAYPTAISTVGDPCNKQLGHAIGLLRKTKESVTEEYMRSFVDRTVIKGRPLFTLARSYFVSDVTRAGFDVLDFGWGKPAYGGPAEGGTSLRSFYMPFRNHKGESGIMISIYLDSVVMERFVKELNKMLLQDNNDHHALNFHTVSRL</sequence>
<dbReference type="PANTHER" id="PTHR31147">
    <property type="entry name" value="ACYL TRANSFERASE 4"/>
    <property type="match status" value="1"/>
</dbReference>
<reference evidence="3 4" key="1">
    <citation type="submission" date="2019-05" db="EMBL/GenBank/DDBJ databases">
        <title>Mikania micrantha, genome provides insights into the molecular mechanism of rapid growth.</title>
        <authorList>
            <person name="Liu B."/>
        </authorList>
    </citation>
    <scope>NUCLEOTIDE SEQUENCE [LARGE SCALE GENOMIC DNA]</scope>
    <source>
        <strain evidence="3">NLD-2019</strain>
        <tissue evidence="3">Leaf</tissue>
    </source>
</reference>
<dbReference type="Pfam" id="PF02458">
    <property type="entry name" value="Transferase"/>
    <property type="match status" value="2"/>
</dbReference>
<proteinExistence type="inferred from homology"/>
<dbReference type="Gene3D" id="3.30.559.10">
    <property type="entry name" value="Chloramphenicol acetyltransferase-like domain"/>
    <property type="match status" value="3"/>
</dbReference>
<keyword evidence="4" id="KW-1185">Reference proteome</keyword>
<evidence type="ECO:0000313" key="4">
    <source>
        <dbReference type="Proteomes" id="UP000326396"/>
    </source>
</evidence>
<dbReference type="EMBL" id="SZYD01000016">
    <property type="protein sequence ID" value="KAD3337444.1"/>
    <property type="molecule type" value="Genomic_DNA"/>
</dbReference>
<dbReference type="Proteomes" id="UP000326396">
    <property type="component" value="Linkage Group LG6"/>
</dbReference>
<comment type="caution">
    <text evidence="3">The sequence shown here is derived from an EMBL/GenBank/DDBJ whole genome shotgun (WGS) entry which is preliminary data.</text>
</comment>
<evidence type="ECO:0000256" key="2">
    <source>
        <dbReference type="ARBA" id="ARBA00022679"/>
    </source>
</evidence>
<gene>
    <name evidence="3" type="ORF">E3N88_32964</name>
</gene>
<dbReference type="InterPro" id="IPR023213">
    <property type="entry name" value="CAT-like_dom_sf"/>
</dbReference>
<accession>A0A5N6MA03</accession>